<sequence>YLSNEHPSYETHLSRLRQSSFVPVVLGPTLPRSDRSVEEYDKFCRAMLIIFKPWRTLVDLKGAGETWSEAYGRHSFPAASMKIINNINVEHQCKDARDRMSSERR</sequence>
<proteinExistence type="predicted"/>
<dbReference type="EMBL" id="MU277405">
    <property type="protein sequence ID" value="KAI0054516.1"/>
    <property type="molecule type" value="Genomic_DNA"/>
</dbReference>
<evidence type="ECO:0000313" key="2">
    <source>
        <dbReference type="Proteomes" id="UP000814140"/>
    </source>
</evidence>
<evidence type="ECO:0000313" key="1">
    <source>
        <dbReference type="EMBL" id="KAI0054516.1"/>
    </source>
</evidence>
<organism evidence="1 2">
    <name type="scientific">Artomyces pyxidatus</name>
    <dbReference type="NCBI Taxonomy" id="48021"/>
    <lineage>
        <taxon>Eukaryota</taxon>
        <taxon>Fungi</taxon>
        <taxon>Dikarya</taxon>
        <taxon>Basidiomycota</taxon>
        <taxon>Agaricomycotina</taxon>
        <taxon>Agaricomycetes</taxon>
        <taxon>Russulales</taxon>
        <taxon>Auriscalpiaceae</taxon>
        <taxon>Artomyces</taxon>
    </lineage>
</organism>
<comment type="caution">
    <text evidence="1">The sequence shown here is derived from an EMBL/GenBank/DDBJ whole genome shotgun (WGS) entry which is preliminary data.</text>
</comment>
<accession>A0ACB8SFQ2</accession>
<reference evidence="1" key="1">
    <citation type="submission" date="2021-03" db="EMBL/GenBank/DDBJ databases">
        <authorList>
            <consortium name="DOE Joint Genome Institute"/>
            <person name="Ahrendt S."/>
            <person name="Looney B.P."/>
            <person name="Miyauchi S."/>
            <person name="Morin E."/>
            <person name="Drula E."/>
            <person name="Courty P.E."/>
            <person name="Chicoki N."/>
            <person name="Fauchery L."/>
            <person name="Kohler A."/>
            <person name="Kuo A."/>
            <person name="Labutti K."/>
            <person name="Pangilinan J."/>
            <person name="Lipzen A."/>
            <person name="Riley R."/>
            <person name="Andreopoulos W."/>
            <person name="He G."/>
            <person name="Johnson J."/>
            <person name="Barry K.W."/>
            <person name="Grigoriev I.V."/>
            <person name="Nagy L."/>
            <person name="Hibbett D."/>
            <person name="Henrissat B."/>
            <person name="Matheny P.B."/>
            <person name="Labbe J."/>
            <person name="Martin F."/>
        </authorList>
    </citation>
    <scope>NUCLEOTIDE SEQUENCE</scope>
    <source>
        <strain evidence="1">HHB10654</strain>
    </source>
</reference>
<reference evidence="1" key="2">
    <citation type="journal article" date="2022" name="New Phytol.">
        <title>Evolutionary transition to the ectomycorrhizal habit in the genomes of a hyperdiverse lineage of mushroom-forming fungi.</title>
        <authorList>
            <person name="Looney B."/>
            <person name="Miyauchi S."/>
            <person name="Morin E."/>
            <person name="Drula E."/>
            <person name="Courty P.E."/>
            <person name="Kohler A."/>
            <person name="Kuo A."/>
            <person name="LaButti K."/>
            <person name="Pangilinan J."/>
            <person name="Lipzen A."/>
            <person name="Riley R."/>
            <person name="Andreopoulos W."/>
            <person name="He G."/>
            <person name="Johnson J."/>
            <person name="Nolan M."/>
            <person name="Tritt A."/>
            <person name="Barry K.W."/>
            <person name="Grigoriev I.V."/>
            <person name="Nagy L.G."/>
            <person name="Hibbett D."/>
            <person name="Henrissat B."/>
            <person name="Matheny P.B."/>
            <person name="Labbe J."/>
            <person name="Martin F.M."/>
        </authorList>
    </citation>
    <scope>NUCLEOTIDE SEQUENCE</scope>
    <source>
        <strain evidence="1">HHB10654</strain>
    </source>
</reference>
<name>A0ACB8SFQ2_9AGAM</name>
<dbReference type="Proteomes" id="UP000814140">
    <property type="component" value="Unassembled WGS sequence"/>
</dbReference>
<feature type="non-terminal residue" evidence="1">
    <location>
        <position position="1"/>
    </location>
</feature>
<protein>
    <submittedName>
        <fullName evidence="1">Uncharacterized protein</fullName>
    </submittedName>
</protein>
<gene>
    <name evidence="1" type="ORF">BV25DRAFT_1769920</name>
</gene>
<keyword evidence="2" id="KW-1185">Reference proteome</keyword>
<feature type="non-terminal residue" evidence="1">
    <location>
        <position position="105"/>
    </location>
</feature>